<dbReference type="NCBIfam" id="TIGR02481">
    <property type="entry name" value="hemeryth_dom"/>
    <property type="match status" value="1"/>
</dbReference>
<feature type="region of interest" description="Disordered" evidence="8">
    <location>
        <begin position="127"/>
        <end position="154"/>
    </location>
</feature>
<sequence>MSSSIRSVLILRISALGACLLAVGVAFYVYRAGQVGSGPAGVEQALSTARILLIFMAAGFLLVGAVVAAGLSSLLLAPMRRLAESVRREAEGKDGQPFAEEGRFELAALSESVAALVAAQAERTGEAEARARKAEKQRAEAQSALHEAGENQKRLSDLLESAQRTSHRAEDISRKVLAAVGDLSREVDQVTGGVEIQRERMAETATAMEEMTATVAEVARNASHAAVNATESKEKAIIGAEGVKDAVASIGGIEKRIHLLKETMGRLGDQAASIGAVLNVISDIADQTNLLALNAAIEAARAGEAGRGFAVVADEVRKLAEKTMSATKEVEDAIRSIQVAAKENVAAVEEAAKDISHSTQASNEAGRFMEEIVAIVEETSGQVDSIATASEEQSATSEEINRAVTDVNRVASETAEGMLRSASNLASISGLIDQLDSMIKQLAAGEVADGSVLIPWSSKYALGIGSIDSQHRRLVDLINELHQAMVSHRSGNTMLKIVQGLEEYVGTHFAFEEKLFAQHRYPDAQAHKAVHREFVAQVTEFKDALRRGKATVSMDVMQFLKNWLLEHILGTDAEYVSCFKKAGVR</sequence>
<comment type="caution">
    <text evidence="11">The sequence shown here is derived from an EMBL/GenBank/DDBJ whole genome shotgun (WGS) entry which is preliminary data.</text>
</comment>
<organism evidence="11 12">
    <name type="scientific">Pseudodesulfovibrio indicus</name>
    <dbReference type="NCBI Taxonomy" id="1716143"/>
    <lineage>
        <taxon>Bacteria</taxon>
        <taxon>Pseudomonadati</taxon>
        <taxon>Thermodesulfobacteriota</taxon>
        <taxon>Desulfovibrionia</taxon>
        <taxon>Desulfovibrionales</taxon>
        <taxon>Desulfovibrionaceae</taxon>
    </lineage>
</organism>
<dbReference type="Pfam" id="PF00015">
    <property type="entry name" value="MCPsignal"/>
    <property type="match status" value="1"/>
</dbReference>
<keyword evidence="4" id="KW-0408">Iron</keyword>
<dbReference type="InterPro" id="IPR004089">
    <property type="entry name" value="MCPsignal_dom"/>
</dbReference>
<keyword evidence="5 7" id="KW-0807">Transducer</keyword>
<keyword evidence="9" id="KW-1133">Transmembrane helix</keyword>
<keyword evidence="9" id="KW-0472">Membrane</keyword>
<dbReference type="PANTHER" id="PTHR32089:SF112">
    <property type="entry name" value="LYSOZYME-LIKE PROTEIN-RELATED"/>
    <property type="match status" value="1"/>
</dbReference>
<dbReference type="InterPro" id="IPR016131">
    <property type="entry name" value="Haemerythrin_Fe_BS"/>
</dbReference>
<accession>A0AA94PPU7</accession>
<dbReference type="CDD" id="cd11386">
    <property type="entry name" value="MCP_signal"/>
    <property type="match status" value="1"/>
</dbReference>
<dbReference type="GO" id="GO:0006935">
    <property type="term" value="P:chemotaxis"/>
    <property type="evidence" value="ECO:0007669"/>
    <property type="project" value="UniProtKB-ARBA"/>
</dbReference>
<gene>
    <name evidence="11" type="ORF">EDC59_102192</name>
</gene>
<dbReference type="InterPro" id="IPR012312">
    <property type="entry name" value="Hemerythrin-like"/>
</dbReference>
<evidence type="ECO:0000256" key="3">
    <source>
        <dbReference type="ARBA" id="ARBA00022723"/>
    </source>
</evidence>
<feature type="domain" description="Methyl-accepting transducer" evidence="10">
    <location>
        <begin position="172"/>
        <end position="408"/>
    </location>
</feature>
<dbReference type="GO" id="GO:0007165">
    <property type="term" value="P:signal transduction"/>
    <property type="evidence" value="ECO:0007669"/>
    <property type="project" value="UniProtKB-KW"/>
</dbReference>
<proteinExistence type="inferred from homology"/>
<dbReference type="Pfam" id="PF01814">
    <property type="entry name" value="Hemerythrin"/>
    <property type="match status" value="1"/>
</dbReference>
<keyword evidence="9" id="KW-0812">Transmembrane</keyword>
<feature type="compositionally biased region" description="Basic and acidic residues" evidence="8">
    <location>
        <begin position="127"/>
        <end position="139"/>
    </location>
</feature>
<dbReference type="GO" id="GO:0046872">
    <property type="term" value="F:metal ion binding"/>
    <property type="evidence" value="ECO:0007669"/>
    <property type="project" value="UniProtKB-KW"/>
</dbReference>
<evidence type="ECO:0000256" key="8">
    <source>
        <dbReference type="SAM" id="MobiDB-lite"/>
    </source>
</evidence>
<dbReference type="SMART" id="SM00283">
    <property type="entry name" value="MA"/>
    <property type="match status" value="1"/>
</dbReference>
<comment type="similarity">
    <text evidence="6">Belongs to the methyl-accepting chemotaxis (MCP) protein family.</text>
</comment>
<evidence type="ECO:0000259" key="10">
    <source>
        <dbReference type="PROSITE" id="PS50111"/>
    </source>
</evidence>
<dbReference type="InterPro" id="IPR012827">
    <property type="entry name" value="Hemerythrin_metal-bd"/>
</dbReference>
<dbReference type="EMBL" id="SOBK01000002">
    <property type="protein sequence ID" value="TDT90762.1"/>
    <property type="molecule type" value="Genomic_DNA"/>
</dbReference>
<dbReference type="InterPro" id="IPR035938">
    <property type="entry name" value="Hemerythrin-like_sf"/>
</dbReference>
<name>A0AA94PPU7_9BACT</name>
<evidence type="ECO:0000256" key="4">
    <source>
        <dbReference type="ARBA" id="ARBA00023004"/>
    </source>
</evidence>
<dbReference type="FunFam" id="1.10.287.950:FF:000001">
    <property type="entry name" value="Methyl-accepting chemotaxis sensory transducer"/>
    <property type="match status" value="1"/>
</dbReference>
<dbReference type="SUPFAM" id="SSF47188">
    <property type="entry name" value="Hemerythrin-like"/>
    <property type="match status" value="1"/>
</dbReference>
<comment type="subcellular location">
    <subcellularLocation>
        <location evidence="1">Membrane</location>
    </subcellularLocation>
</comment>
<dbReference type="AlphaFoldDB" id="A0AA94PPU7"/>
<evidence type="ECO:0000256" key="5">
    <source>
        <dbReference type="ARBA" id="ARBA00023224"/>
    </source>
</evidence>
<comment type="similarity">
    <text evidence="2">Belongs to the hemerythrin family.</text>
</comment>
<dbReference type="PANTHER" id="PTHR32089">
    <property type="entry name" value="METHYL-ACCEPTING CHEMOTAXIS PROTEIN MCPB"/>
    <property type="match status" value="1"/>
</dbReference>
<evidence type="ECO:0000313" key="11">
    <source>
        <dbReference type="EMBL" id="TDT90762.1"/>
    </source>
</evidence>
<evidence type="ECO:0000256" key="6">
    <source>
        <dbReference type="ARBA" id="ARBA00029447"/>
    </source>
</evidence>
<dbReference type="NCBIfam" id="NF033749">
    <property type="entry name" value="bact_hemeryth"/>
    <property type="match status" value="1"/>
</dbReference>
<dbReference type="PROSITE" id="PS00550">
    <property type="entry name" value="HEMERYTHRINS"/>
    <property type="match status" value="1"/>
</dbReference>
<evidence type="ECO:0000313" key="12">
    <source>
        <dbReference type="Proteomes" id="UP000295506"/>
    </source>
</evidence>
<dbReference type="SUPFAM" id="SSF58104">
    <property type="entry name" value="Methyl-accepting chemotaxis protein (MCP) signaling domain"/>
    <property type="match status" value="1"/>
</dbReference>
<dbReference type="Gene3D" id="1.20.120.50">
    <property type="entry name" value="Hemerythrin-like"/>
    <property type="match status" value="1"/>
</dbReference>
<dbReference type="GO" id="GO:0016020">
    <property type="term" value="C:membrane"/>
    <property type="evidence" value="ECO:0007669"/>
    <property type="project" value="UniProtKB-SubCell"/>
</dbReference>
<feature type="transmembrane region" description="Helical" evidence="9">
    <location>
        <begin position="50"/>
        <end position="77"/>
    </location>
</feature>
<dbReference type="Gene3D" id="1.10.287.950">
    <property type="entry name" value="Methyl-accepting chemotaxis protein"/>
    <property type="match status" value="1"/>
</dbReference>
<feature type="transmembrane region" description="Helical" evidence="9">
    <location>
        <begin position="9"/>
        <end position="30"/>
    </location>
</feature>
<keyword evidence="3" id="KW-0479">Metal-binding</keyword>
<evidence type="ECO:0000256" key="9">
    <source>
        <dbReference type="SAM" id="Phobius"/>
    </source>
</evidence>
<dbReference type="PROSITE" id="PS50111">
    <property type="entry name" value="CHEMOTAXIS_TRANSDUC_2"/>
    <property type="match status" value="1"/>
</dbReference>
<evidence type="ECO:0000256" key="1">
    <source>
        <dbReference type="ARBA" id="ARBA00004370"/>
    </source>
</evidence>
<protein>
    <submittedName>
        <fullName evidence="11">Methyl-accepting chemotaxis protein/hemerythrin</fullName>
    </submittedName>
</protein>
<evidence type="ECO:0000256" key="2">
    <source>
        <dbReference type="ARBA" id="ARBA00010587"/>
    </source>
</evidence>
<reference evidence="11 12" key="1">
    <citation type="submission" date="2019-03" db="EMBL/GenBank/DDBJ databases">
        <title>Genomic Encyclopedia of Type Strains, Phase IV (KMG-IV): sequencing the most valuable type-strain genomes for metagenomic binning, comparative biology and taxonomic classification.</title>
        <authorList>
            <person name="Goeker M."/>
        </authorList>
    </citation>
    <scope>NUCLEOTIDE SEQUENCE [LARGE SCALE GENOMIC DNA]</scope>
    <source>
        <strain evidence="11 12">DSM 101483</strain>
    </source>
</reference>
<dbReference type="CDD" id="cd12107">
    <property type="entry name" value="Hemerythrin"/>
    <property type="match status" value="1"/>
</dbReference>
<dbReference type="Proteomes" id="UP000295506">
    <property type="component" value="Unassembled WGS sequence"/>
</dbReference>
<evidence type="ECO:0000256" key="7">
    <source>
        <dbReference type="PROSITE-ProRule" id="PRU00284"/>
    </source>
</evidence>
<dbReference type="RefSeq" id="WP_233490942.1">
    <property type="nucleotide sequence ID" value="NZ_CP014206.1"/>
</dbReference>